<dbReference type="EMBL" id="OY731403">
    <property type="protein sequence ID" value="CAJ1961062.1"/>
    <property type="molecule type" value="Genomic_DNA"/>
</dbReference>
<keyword evidence="2" id="KW-0560">Oxidoreductase</keyword>
<name>A0AA86SVP6_9FABA</name>
<dbReference type="Pfam" id="PF00248">
    <property type="entry name" value="Aldo_ket_red"/>
    <property type="match status" value="2"/>
</dbReference>
<dbReference type="CDD" id="cd19145">
    <property type="entry name" value="AKR_AKR13D1"/>
    <property type="match status" value="1"/>
</dbReference>
<dbReference type="Gramene" id="rna-AYBTSS11_LOCUS18526">
    <property type="protein sequence ID" value="CAJ1961062.1"/>
    <property type="gene ID" value="gene-AYBTSS11_LOCUS18526"/>
</dbReference>
<organism evidence="4 5">
    <name type="scientific">Sphenostylis stenocarpa</name>
    <dbReference type="NCBI Taxonomy" id="92480"/>
    <lineage>
        <taxon>Eukaryota</taxon>
        <taxon>Viridiplantae</taxon>
        <taxon>Streptophyta</taxon>
        <taxon>Embryophyta</taxon>
        <taxon>Tracheophyta</taxon>
        <taxon>Spermatophyta</taxon>
        <taxon>Magnoliopsida</taxon>
        <taxon>eudicotyledons</taxon>
        <taxon>Gunneridae</taxon>
        <taxon>Pentapetalae</taxon>
        <taxon>rosids</taxon>
        <taxon>fabids</taxon>
        <taxon>Fabales</taxon>
        <taxon>Fabaceae</taxon>
        <taxon>Papilionoideae</taxon>
        <taxon>50 kb inversion clade</taxon>
        <taxon>NPAAA clade</taxon>
        <taxon>indigoferoid/millettioid clade</taxon>
        <taxon>Phaseoleae</taxon>
        <taxon>Sphenostylis</taxon>
    </lineage>
</organism>
<feature type="domain" description="NADP-dependent oxidoreductase" evidence="3">
    <location>
        <begin position="19"/>
        <end position="210"/>
    </location>
</feature>
<dbReference type="InterPro" id="IPR023210">
    <property type="entry name" value="NADP_OxRdtase_dom"/>
</dbReference>
<dbReference type="PANTHER" id="PTHR43625:SF81">
    <property type="entry name" value="OS01G0618100 PROTEIN"/>
    <property type="match status" value="1"/>
</dbReference>
<dbReference type="GO" id="GO:0016491">
    <property type="term" value="F:oxidoreductase activity"/>
    <property type="evidence" value="ECO:0007669"/>
    <property type="project" value="UniProtKB-KW"/>
</dbReference>
<reference evidence="4" key="1">
    <citation type="submission" date="2023-10" db="EMBL/GenBank/DDBJ databases">
        <authorList>
            <person name="Domelevo Entfellner J.-B."/>
        </authorList>
    </citation>
    <scope>NUCLEOTIDE SEQUENCE</scope>
</reference>
<proteinExistence type="predicted"/>
<evidence type="ECO:0000259" key="3">
    <source>
        <dbReference type="Pfam" id="PF00248"/>
    </source>
</evidence>
<dbReference type="InterPro" id="IPR050791">
    <property type="entry name" value="Aldo-Keto_reductase"/>
</dbReference>
<evidence type="ECO:0000256" key="1">
    <source>
        <dbReference type="ARBA" id="ARBA00022857"/>
    </source>
</evidence>
<feature type="domain" description="NADP-dependent oxidoreductase" evidence="3">
    <location>
        <begin position="279"/>
        <end position="571"/>
    </location>
</feature>
<evidence type="ECO:0000313" key="5">
    <source>
        <dbReference type="Proteomes" id="UP001189624"/>
    </source>
</evidence>
<dbReference type="InterPro" id="IPR036812">
    <property type="entry name" value="NAD(P)_OxRdtase_dom_sf"/>
</dbReference>
<sequence>MYDPVARVASNALVSATLQHRVDTTVPIEDTMGELKKLVQEGKIRFIGLSEASPETIRRAHAVHPITAVQMEWSLCTREIEQDIVPLCRYFSKMSLMELGIGIVPYSPLGRGFFGGKAVIETIPANGFLAMQPRLQGENLDKNKILYSRIKKLAEKHGCTSSQLALAWILGQGDDVVPIPGTTKIKNLDSNIGSLEVKLGKNDLKEITAVPISEVARDRMDGFVRCGALKELGSPTSGHQHLKTIRKKKESKLDYWWRNTKMADIPRVKLGSQGLEVSKLGFGCMGLSGVYNDPVPEYVGISLIKHAFNKGITFFDTSDVYGAHANEVLVGKALRDLPRDKIQIATKFGIVKIVSNNVEVNGSPEYVRSCCEGSLQRLGVSYIDLYYQHRVDTTVPIEDTMGELKKLVQVGKIKFIGLSEASPETIRRAHAVHPITAVQMEWSLWTREIEQDIVPLCRELGIGIVPYSPLGRGFFGGKAVIETIPANGFLAMQPRLQGENLDKNKILYSRIEKLAEKHGCTSSQLALAWILGQGDDVVPIPGTTRIKNLDSNIGSLEVKLGKDDLKEITDAVPISEVAGDRTIETFVRCSWKFANTPPKA</sequence>
<evidence type="ECO:0000313" key="4">
    <source>
        <dbReference type="EMBL" id="CAJ1961062.1"/>
    </source>
</evidence>
<protein>
    <recommendedName>
        <fullName evidence="3">NADP-dependent oxidoreductase domain-containing protein</fullName>
    </recommendedName>
</protein>
<evidence type="ECO:0000256" key="2">
    <source>
        <dbReference type="ARBA" id="ARBA00023002"/>
    </source>
</evidence>
<keyword evidence="5" id="KW-1185">Reference proteome</keyword>
<dbReference type="AlphaFoldDB" id="A0AA86SVP6"/>
<accession>A0AA86SVP6</accession>
<dbReference type="Gene3D" id="3.20.20.100">
    <property type="entry name" value="NADP-dependent oxidoreductase domain"/>
    <property type="match status" value="2"/>
</dbReference>
<dbReference type="Proteomes" id="UP001189624">
    <property type="component" value="Chromosome 6"/>
</dbReference>
<dbReference type="GO" id="GO:0005737">
    <property type="term" value="C:cytoplasm"/>
    <property type="evidence" value="ECO:0007669"/>
    <property type="project" value="TreeGrafter"/>
</dbReference>
<gene>
    <name evidence="4" type="ORF">AYBTSS11_LOCUS18526</name>
</gene>
<keyword evidence="1" id="KW-0521">NADP</keyword>
<dbReference type="SUPFAM" id="SSF51430">
    <property type="entry name" value="NAD(P)-linked oxidoreductase"/>
    <property type="match status" value="2"/>
</dbReference>
<dbReference type="PANTHER" id="PTHR43625">
    <property type="entry name" value="AFLATOXIN B1 ALDEHYDE REDUCTASE"/>
    <property type="match status" value="1"/>
</dbReference>